<comment type="caution">
    <text evidence="2">The sequence shown here is derived from an EMBL/GenBank/DDBJ whole genome shotgun (WGS) entry which is preliminary data.</text>
</comment>
<protein>
    <submittedName>
        <fullName evidence="2">Uncharacterized protein</fullName>
    </submittedName>
</protein>
<organism evidence="2 3">
    <name type="scientific">Candidatus Cyrtobacter comes</name>
    <dbReference type="NCBI Taxonomy" id="675776"/>
    <lineage>
        <taxon>Bacteria</taxon>
        <taxon>Pseudomonadati</taxon>
        <taxon>Pseudomonadota</taxon>
        <taxon>Alphaproteobacteria</taxon>
        <taxon>Rickettsiales</taxon>
        <taxon>Candidatus Midichloriaceae</taxon>
        <taxon>Candidatus Cyrtobacter</taxon>
    </lineage>
</organism>
<dbReference type="EMBL" id="JARGYT010000124">
    <property type="protein sequence ID" value="MDZ5762818.1"/>
    <property type="molecule type" value="Genomic_DNA"/>
</dbReference>
<accession>A0ABU5L9L9</accession>
<reference evidence="2 3" key="1">
    <citation type="submission" date="2023-02" db="EMBL/GenBank/DDBJ databases">
        <title>Host association and intracellularity evolved multiple times independently in the Rickettsiales.</title>
        <authorList>
            <person name="Castelli M."/>
            <person name="Nardi T."/>
            <person name="Gammuto L."/>
            <person name="Bellinzona G."/>
            <person name="Sabaneyeva E."/>
            <person name="Potekhin A."/>
            <person name="Serra V."/>
            <person name="Petroni G."/>
            <person name="Sassera D."/>
        </authorList>
    </citation>
    <scope>NUCLEOTIDE SEQUENCE [LARGE SCALE GENOMIC DNA]</scope>
    <source>
        <strain evidence="2 3">BOD18</strain>
    </source>
</reference>
<keyword evidence="3" id="KW-1185">Reference proteome</keyword>
<proteinExistence type="predicted"/>
<feature type="region of interest" description="Disordered" evidence="1">
    <location>
        <begin position="323"/>
        <end position="356"/>
    </location>
</feature>
<dbReference type="Proteomes" id="UP001293791">
    <property type="component" value="Unassembled WGS sequence"/>
</dbReference>
<evidence type="ECO:0000313" key="3">
    <source>
        <dbReference type="Proteomes" id="UP001293791"/>
    </source>
</evidence>
<feature type="compositionally biased region" description="Basic and acidic residues" evidence="1">
    <location>
        <begin position="323"/>
        <end position="344"/>
    </location>
</feature>
<sequence>MPKKLDERVAAGKGRNTDIAGVSGAGLGGKLAELKVVVGMLEGKEVDGKQGRIVYEDGTVITPGTFNDMSDEDKKGLIEVIEGQLREAELLVKHVRDINGTALGNLARAGKGVLDAYSNGVKETYASFCEQGAKVQGKLNEIAGNCEKHAARGIEVIKAICEGIGNGITSMAKACMSALGTAYKRTIGALVDTIKTAMDKADSQTLNVQTQELQNGMKNELPAVHGLSDGARSDLNEQFQGAVKQAEGILSQASAKLSTEDQIELVNHMRGQLTELRGSVGSLDARDAHSRGAANQIEESAFRLVENFQNSITAKHSELVAKVEKAREAESQKKDGPHATRVMEAKGQPQTSLGKV</sequence>
<gene>
    <name evidence="2" type="ORF">Cyrtocomes_01213</name>
</gene>
<evidence type="ECO:0000256" key="1">
    <source>
        <dbReference type="SAM" id="MobiDB-lite"/>
    </source>
</evidence>
<name>A0ABU5L9L9_9RICK</name>
<evidence type="ECO:0000313" key="2">
    <source>
        <dbReference type="EMBL" id="MDZ5762818.1"/>
    </source>
</evidence>